<dbReference type="Pfam" id="PF00392">
    <property type="entry name" value="GntR"/>
    <property type="match status" value="1"/>
</dbReference>
<evidence type="ECO:0000313" key="6">
    <source>
        <dbReference type="EMBL" id="SMY12430.1"/>
    </source>
</evidence>
<keyword evidence="7" id="KW-1185">Reference proteome</keyword>
<feature type="domain" description="HTH gntR-type" evidence="5">
    <location>
        <begin position="12"/>
        <end position="79"/>
    </location>
</feature>
<dbReference type="SUPFAM" id="SSF46785">
    <property type="entry name" value="Winged helix' DNA-binding domain"/>
    <property type="match status" value="1"/>
</dbReference>
<keyword evidence="2 6" id="KW-0238">DNA-binding</keyword>
<dbReference type="PANTHER" id="PTHR43537:SF45">
    <property type="entry name" value="GNTR FAMILY REGULATORY PROTEIN"/>
    <property type="match status" value="1"/>
</dbReference>
<dbReference type="SMART" id="SM00345">
    <property type="entry name" value="HTH_GNTR"/>
    <property type="match status" value="1"/>
</dbReference>
<reference evidence="7" key="1">
    <citation type="submission" date="2017-03" db="EMBL/GenBank/DDBJ databases">
        <authorList>
            <person name="Monnet C."/>
        </authorList>
    </citation>
    <scope>NUCLEOTIDE SEQUENCE [LARGE SCALE GENOMIC DNA]</scope>
    <source>
        <strain evidence="7">SJ5-8</strain>
    </source>
</reference>
<dbReference type="InterPro" id="IPR008920">
    <property type="entry name" value="TF_FadR/GntR_C"/>
</dbReference>
<sequence length="242" mass="26938">MTSRAVRLQVPKTLRQSTFDLVKRSMLDGEYLSGQILSANSLAAELGISNSPVREALMDLTSLGLVEVVRNRGFRVRQMTDQDRHEVLEMRRIVEVSTMERLAERGVSEDELAIADGLAHDFVSLLHQERVRDHLDADHRFHMYLIGLLGNSRISQTVGNLRDQTRICGAFVDIPLGTLQTCADEHLDLIDALRSRDRLLVRSLMERQLEFAAARGALTRGGGDAAMPTAGPRRADAATLPR</sequence>
<feature type="region of interest" description="Disordered" evidence="4">
    <location>
        <begin position="220"/>
        <end position="242"/>
    </location>
</feature>
<evidence type="ECO:0000259" key="5">
    <source>
        <dbReference type="PROSITE" id="PS50949"/>
    </source>
</evidence>
<dbReference type="Gene3D" id="1.20.120.530">
    <property type="entry name" value="GntR ligand-binding domain-like"/>
    <property type="match status" value="1"/>
</dbReference>
<dbReference type="Proteomes" id="UP000234462">
    <property type="component" value="Unassembled WGS sequence"/>
</dbReference>
<dbReference type="Pfam" id="PF07729">
    <property type="entry name" value="FCD"/>
    <property type="match status" value="1"/>
</dbReference>
<dbReference type="GO" id="GO:0003700">
    <property type="term" value="F:DNA-binding transcription factor activity"/>
    <property type="evidence" value="ECO:0007669"/>
    <property type="project" value="InterPro"/>
</dbReference>
<evidence type="ECO:0000256" key="3">
    <source>
        <dbReference type="ARBA" id="ARBA00023163"/>
    </source>
</evidence>
<name>A0A2H1L6Q1_9MICO</name>
<organism evidence="6 7">
    <name type="scientific">Brevibacterium jeotgali</name>
    <dbReference type="NCBI Taxonomy" id="1262550"/>
    <lineage>
        <taxon>Bacteria</taxon>
        <taxon>Bacillati</taxon>
        <taxon>Actinomycetota</taxon>
        <taxon>Actinomycetes</taxon>
        <taxon>Micrococcales</taxon>
        <taxon>Brevibacteriaceae</taxon>
        <taxon>Brevibacterium</taxon>
    </lineage>
</organism>
<evidence type="ECO:0000313" key="7">
    <source>
        <dbReference type="Proteomes" id="UP000234462"/>
    </source>
</evidence>
<dbReference type="Gene3D" id="1.10.10.10">
    <property type="entry name" value="Winged helix-like DNA-binding domain superfamily/Winged helix DNA-binding domain"/>
    <property type="match status" value="1"/>
</dbReference>
<evidence type="ECO:0000256" key="2">
    <source>
        <dbReference type="ARBA" id="ARBA00023125"/>
    </source>
</evidence>
<dbReference type="EMBL" id="FXZM01000009">
    <property type="protein sequence ID" value="SMY12430.1"/>
    <property type="molecule type" value="Genomic_DNA"/>
</dbReference>
<keyword evidence="3" id="KW-0804">Transcription</keyword>
<gene>
    <name evidence="6" type="ORF">BJEO58_02024</name>
</gene>
<dbReference type="PROSITE" id="PS50949">
    <property type="entry name" value="HTH_GNTR"/>
    <property type="match status" value="1"/>
</dbReference>
<dbReference type="SUPFAM" id="SSF48008">
    <property type="entry name" value="GntR ligand-binding domain-like"/>
    <property type="match status" value="1"/>
</dbReference>
<keyword evidence="1" id="KW-0805">Transcription regulation</keyword>
<dbReference type="SMART" id="SM00895">
    <property type="entry name" value="FCD"/>
    <property type="match status" value="1"/>
</dbReference>
<dbReference type="InterPro" id="IPR036388">
    <property type="entry name" value="WH-like_DNA-bd_sf"/>
</dbReference>
<proteinExistence type="predicted"/>
<protein>
    <submittedName>
        <fullName evidence="6">DNA-binding transcriptional regulator, GntR family</fullName>
    </submittedName>
</protein>
<dbReference type="GO" id="GO:0003677">
    <property type="term" value="F:DNA binding"/>
    <property type="evidence" value="ECO:0007669"/>
    <property type="project" value="UniProtKB-KW"/>
</dbReference>
<accession>A0A2H1L6Q1</accession>
<dbReference type="InterPro" id="IPR036390">
    <property type="entry name" value="WH_DNA-bd_sf"/>
</dbReference>
<dbReference type="InterPro" id="IPR000524">
    <property type="entry name" value="Tscrpt_reg_HTH_GntR"/>
</dbReference>
<dbReference type="PANTHER" id="PTHR43537">
    <property type="entry name" value="TRANSCRIPTIONAL REGULATOR, GNTR FAMILY"/>
    <property type="match status" value="1"/>
</dbReference>
<dbReference type="AlphaFoldDB" id="A0A2H1L6Q1"/>
<evidence type="ECO:0000256" key="4">
    <source>
        <dbReference type="SAM" id="MobiDB-lite"/>
    </source>
</evidence>
<evidence type="ECO:0000256" key="1">
    <source>
        <dbReference type="ARBA" id="ARBA00023015"/>
    </source>
</evidence>
<dbReference type="InterPro" id="IPR011711">
    <property type="entry name" value="GntR_C"/>
</dbReference>